<name>A0A3D8Y8Q5_9BACT</name>
<dbReference type="InterPro" id="IPR005255">
    <property type="entry name" value="PdxA_fam"/>
</dbReference>
<dbReference type="Pfam" id="PF04166">
    <property type="entry name" value="PdxA"/>
    <property type="match status" value="1"/>
</dbReference>
<dbReference type="AlphaFoldDB" id="A0A3D8Y8Q5"/>
<reference evidence="5 6" key="1">
    <citation type="submission" date="2018-07" db="EMBL/GenBank/DDBJ databases">
        <title>Dyadobacter roseus sp. nov., isolated from rose rhizosphere soil.</title>
        <authorList>
            <person name="Chen L."/>
        </authorList>
    </citation>
    <scope>NUCLEOTIDE SEQUENCE [LARGE SCALE GENOMIC DNA]</scope>
    <source>
        <strain evidence="5 6">RS19</strain>
    </source>
</reference>
<evidence type="ECO:0000313" key="6">
    <source>
        <dbReference type="Proteomes" id="UP000256373"/>
    </source>
</evidence>
<evidence type="ECO:0000256" key="4">
    <source>
        <dbReference type="SAM" id="MobiDB-lite"/>
    </source>
</evidence>
<proteinExistence type="predicted"/>
<evidence type="ECO:0000256" key="1">
    <source>
        <dbReference type="ARBA" id="ARBA00022723"/>
    </source>
</evidence>
<dbReference type="Proteomes" id="UP000256373">
    <property type="component" value="Unassembled WGS sequence"/>
</dbReference>
<keyword evidence="3" id="KW-0520">NAD</keyword>
<keyword evidence="6" id="KW-1185">Reference proteome</keyword>
<dbReference type="GO" id="GO:0050570">
    <property type="term" value="F:4-hydroxythreonine-4-phosphate dehydrogenase activity"/>
    <property type="evidence" value="ECO:0007669"/>
    <property type="project" value="UniProtKB-EC"/>
</dbReference>
<dbReference type="OrthoDB" id="9801783at2"/>
<sequence length="374" mass="40959">MSEQTSTKPIIGITLGDYNGVGPEVILKALEGNQLAKLCTPVVYGSLRVLNQYRNLLDMKDWTLHGIQKPEQANPKLSNVITCWHDHQTEIAPGQITAEAGQASFSSLKRAVEDLRNGKIHAIVTGPINKDNIQNDDFKFPGHTEYFAKSFEVDDALMFMVAGDLRVGVLTGHIPLENVKANITKEKLTAKIDQILKSLKGDFGIKKPRLAVLGLNPHAGENGLLGSEEIEIIQPVIKEFKDRGNLVIGPFPADGFFAAGTYKKYDAVLAMYHDQGLIPFKTLAFNEGVNFTAGLPVVRTSPDHGTAYNIAGKKQASEGSLLQAIYLAIDVARYRVESDEIDKNALVSKPQQSESQHPAKSGGKQRFNNQNKND</sequence>
<organism evidence="5 6">
    <name type="scientific">Dyadobacter luteus</name>
    <dbReference type="NCBI Taxonomy" id="2259619"/>
    <lineage>
        <taxon>Bacteria</taxon>
        <taxon>Pseudomonadati</taxon>
        <taxon>Bacteroidota</taxon>
        <taxon>Cytophagia</taxon>
        <taxon>Cytophagales</taxon>
        <taxon>Spirosomataceae</taxon>
        <taxon>Dyadobacter</taxon>
    </lineage>
</organism>
<accession>A0A3D8Y8Q5</accession>
<dbReference type="GO" id="GO:0051287">
    <property type="term" value="F:NAD binding"/>
    <property type="evidence" value="ECO:0007669"/>
    <property type="project" value="InterPro"/>
</dbReference>
<evidence type="ECO:0000256" key="3">
    <source>
        <dbReference type="ARBA" id="ARBA00023027"/>
    </source>
</evidence>
<comment type="caution">
    <text evidence="5">The sequence shown here is derived from an EMBL/GenBank/DDBJ whole genome shotgun (WGS) entry which is preliminary data.</text>
</comment>
<dbReference type="EC" id="1.1.1.262" evidence="5"/>
<feature type="region of interest" description="Disordered" evidence="4">
    <location>
        <begin position="344"/>
        <end position="374"/>
    </location>
</feature>
<feature type="compositionally biased region" description="Polar residues" evidence="4">
    <location>
        <begin position="349"/>
        <end position="358"/>
    </location>
</feature>
<protein>
    <submittedName>
        <fullName evidence="5">4-hydroxythreonine-4-phosphate dehydrogenase PdxA</fullName>
        <ecNumber evidence="5">1.1.1.262</ecNumber>
    </submittedName>
</protein>
<evidence type="ECO:0000313" key="5">
    <source>
        <dbReference type="EMBL" id="REA59731.1"/>
    </source>
</evidence>
<dbReference type="Gene3D" id="3.40.718.10">
    <property type="entry name" value="Isopropylmalate Dehydrogenase"/>
    <property type="match status" value="1"/>
</dbReference>
<dbReference type="GO" id="GO:0046872">
    <property type="term" value="F:metal ion binding"/>
    <property type="evidence" value="ECO:0007669"/>
    <property type="project" value="UniProtKB-KW"/>
</dbReference>
<dbReference type="NCBIfam" id="TIGR00557">
    <property type="entry name" value="pdxA"/>
    <property type="match status" value="1"/>
</dbReference>
<dbReference type="PANTHER" id="PTHR30004">
    <property type="entry name" value="4-HYDROXYTHREONINE-4-PHOSPHATE DEHYDROGENASE"/>
    <property type="match status" value="1"/>
</dbReference>
<gene>
    <name evidence="5" type="primary">pdxA</name>
    <name evidence="5" type="ORF">DSL64_17170</name>
</gene>
<keyword evidence="1" id="KW-0479">Metal-binding</keyword>
<dbReference type="RefSeq" id="WP_115832148.1">
    <property type="nucleotide sequence ID" value="NZ_QNUL01000014.1"/>
</dbReference>
<dbReference type="PANTHER" id="PTHR30004:SF6">
    <property type="entry name" value="D-THREONATE 4-PHOSPHATE DEHYDROGENASE"/>
    <property type="match status" value="1"/>
</dbReference>
<dbReference type="EMBL" id="QNUL01000014">
    <property type="protein sequence ID" value="REA59731.1"/>
    <property type="molecule type" value="Genomic_DNA"/>
</dbReference>
<evidence type="ECO:0000256" key="2">
    <source>
        <dbReference type="ARBA" id="ARBA00023002"/>
    </source>
</evidence>
<dbReference type="SUPFAM" id="SSF53659">
    <property type="entry name" value="Isocitrate/Isopropylmalate dehydrogenase-like"/>
    <property type="match status" value="1"/>
</dbReference>
<keyword evidence="2 5" id="KW-0560">Oxidoreductase</keyword>